<keyword evidence="1" id="KW-1133">Transmembrane helix</keyword>
<organism evidence="2 3">
    <name type="scientific">Cucurbita argyrosperma subsp. sororia</name>
    <dbReference type="NCBI Taxonomy" id="37648"/>
    <lineage>
        <taxon>Eukaryota</taxon>
        <taxon>Viridiplantae</taxon>
        <taxon>Streptophyta</taxon>
        <taxon>Embryophyta</taxon>
        <taxon>Tracheophyta</taxon>
        <taxon>Spermatophyta</taxon>
        <taxon>Magnoliopsida</taxon>
        <taxon>eudicotyledons</taxon>
        <taxon>Gunneridae</taxon>
        <taxon>Pentapetalae</taxon>
        <taxon>rosids</taxon>
        <taxon>fabids</taxon>
        <taxon>Cucurbitales</taxon>
        <taxon>Cucurbitaceae</taxon>
        <taxon>Cucurbiteae</taxon>
        <taxon>Cucurbita</taxon>
    </lineage>
</organism>
<proteinExistence type="predicted"/>
<dbReference type="PANTHER" id="PTHR34781">
    <property type="entry name" value="TRANSMEMBRANE PROTEIN"/>
    <property type="match status" value="1"/>
</dbReference>
<protein>
    <recommendedName>
        <fullName evidence="4">Transmembrane protein</fullName>
    </recommendedName>
</protein>
<sequence>MTTYSPATFSFLDSLVGDKFSLCFIFPFVSIQKDFNPQKNPYSIQLQLRLPSPHRFTADFYVILLFILLGNPTLSTHTLHTYPHLTKLSAISPHSSLLVVRWLADPHHHLRLSIRLGSSDDLRRLFVALFAGVFVVASEQRMKMSRPQQDPQSGFLHEISSLLLKILRSPPPPVPFADHVLELSSAISSSSITFPSSQMSSTGFAALLLGISLALMLCGSVTFFLGFMLMPWILVFVMIFYMVGIVSSVSMLGRSILCCFTAPTPRKDFHAWEQM</sequence>
<evidence type="ECO:0000313" key="3">
    <source>
        <dbReference type="Proteomes" id="UP000685013"/>
    </source>
</evidence>
<feature type="transmembrane region" description="Helical" evidence="1">
    <location>
        <begin position="233"/>
        <end position="257"/>
    </location>
</feature>
<keyword evidence="1" id="KW-0812">Transmembrane</keyword>
<dbReference type="EMBL" id="JAGKQH010000017">
    <property type="protein sequence ID" value="KAG6576138.1"/>
    <property type="molecule type" value="Genomic_DNA"/>
</dbReference>
<accession>A0AAV6M6R9</accession>
<evidence type="ECO:0008006" key="4">
    <source>
        <dbReference type="Google" id="ProtNLM"/>
    </source>
</evidence>
<dbReference type="PANTHER" id="PTHR34781:SF2">
    <property type="entry name" value="TRANSMEMBRANE PROTEIN"/>
    <property type="match status" value="1"/>
</dbReference>
<reference evidence="2 3" key="1">
    <citation type="journal article" date="2021" name="Hortic Res">
        <title>The domestication of Cucurbita argyrosperma as revealed by the genome of its wild relative.</title>
        <authorList>
            <person name="Barrera-Redondo J."/>
            <person name="Sanchez-de la Vega G."/>
            <person name="Aguirre-Liguori J.A."/>
            <person name="Castellanos-Morales G."/>
            <person name="Gutierrez-Guerrero Y.T."/>
            <person name="Aguirre-Dugua X."/>
            <person name="Aguirre-Planter E."/>
            <person name="Tenaillon M.I."/>
            <person name="Lira-Saade R."/>
            <person name="Eguiarte L.E."/>
        </authorList>
    </citation>
    <scope>NUCLEOTIDE SEQUENCE [LARGE SCALE GENOMIC DNA]</scope>
    <source>
        <strain evidence="2">JBR-2021</strain>
    </source>
</reference>
<feature type="transmembrane region" description="Helical" evidence="1">
    <location>
        <begin position="204"/>
        <end position="227"/>
    </location>
</feature>
<keyword evidence="1" id="KW-0472">Membrane</keyword>
<evidence type="ECO:0000256" key="1">
    <source>
        <dbReference type="SAM" id="Phobius"/>
    </source>
</evidence>
<gene>
    <name evidence="2" type="ORF">SDJN03_26777</name>
</gene>
<dbReference type="AlphaFoldDB" id="A0AAV6M6R9"/>
<comment type="caution">
    <text evidence="2">The sequence shown here is derived from an EMBL/GenBank/DDBJ whole genome shotgun (WGS) entry which is preliminary data.</text>
</comment>
<keyword evidence="3" id="KW-1185">Reference proteome</keyword>
<name>A0AAV6M6R9_9ROSI</name>
<dbReference type="Proteomes" id="UP000685013">
    <property type="component" value="Chromosome 17"/>
</dbReference>
<feature type="non-terminal residue" evidence="2">
    <location>
        <position position="1"/>
    </location>
</feature>
<evidence type="ECO:0000313" key="2">
    <source>
        <dbReference type="EMBL" id="KAG6576138.1"/>
    </source>
</evidence>